<feature type="transmembrane region" description="Helical" evidence="6">
    <location>
        <begin position="333"/>
        <end position="360"/>
    </location>
</feature>
<evidence type="ECO:0000256" key="5">
    <source>
        <dbReference type="SAM" id="MobiDB-lite"/>
    </source>
</evidence>
<dbReference type="OrthoDB" id="4160219at2759"/>
<dbReference type="InterPro" id="IPR036259">
    <property type="entry name" value="MFS_trans_sf"/>
</dbReference>
<accession>A0A2C5XI93</accession>
<proteinExistence type="predicted"/>
<reference evidence="8 9" key="1">
    <citation type="journal article" date="2013" name="Fungal Biol.">
        <title>Analysis of microsatellite markers in the genome of the plant pathogen Ceratocystis fimbriata.</title>
        <authorList>
            <person name="Simpson M.C."/>
            <person name="Wilken P.M."/>
            <person name="Coetzee M.P."/>
            <person name="Wingfield M.J."/>
            <person name="Wingfield B.D."/>
        </authorList>
    </citation>
    <scope>NUCLEOTIDE SEQUENCE [LARGE SCALE GENOMIC DNA]</scope>
    <source>
        <strain evidence="8 9">CBS 114723</strain>
    </source>
</reference>
<evidence type="ECO:0000256" key="2">
    <source>
        <dbReference type="ARBA" id="ARBA00022692"/>
    </source>
</evidence>
<sequence>MPDPGSQPELFGERQPLLGTTAASSPTHPREAHEADRGTDVFSVPFPDADSGPEVAVGSNHVSPEGTISPFRGVCIMLSMWTLIFIQSSNMSGITMIQSKVAEDLDADEEVMWFAGAYLIALSALTPVIGRLATIFAPRNIVVPVSLLVAAGSAITASATAFARFTVGRVVTGMGGAGVLTLSMIFVLQLISKERRGMYMALVNMGFTAGLSFGAIMYGALLPCIGWRAIFWAQALVSVAAGAGVYLSVPESSHPRKKLNDGMSTAQKLASIDYVGVVALTTTISLFLYALIGDIRPYCIALSFLFLGVFVLWECRFATDPIIPLKILSSKDVLYTCFAQLIFVSTRWSLLYYGPIFMLVVKSFSPSVSGSILIPTNIGFGGGGLLIGWLHIRHHGSFWLSSVLSLAIFCLTLVLVASSGSTSSPTWLFVLYVFLNGLATGGGVNYTLAHMLHLTSPDVHFVSTSLLGMFRGFGGSFGTAIGGGYFMRLLKSLLTEGFARLDGGVISPRHEDLVVKLAGRPSFVFDGGLSANEETIARNGYAAALQQTWRMAALVGLAAIVLQGMCGWRAPDESNEAGDGDIADNERSDD</sequence>
<dbReference type="SUPFAM" id="SSF103473">
    <property type="entry name" value="MFS general substrate transporter"/>
    <property type="match status" value="1"/>
</dbReference>
<feature type="transmembrane region" description="Helical" evidence="6">
    <location>
        <begin position="398"/>
        <end position="417"/>
    </location>
</feature>
<dbReference type="Pfam" id="PF07690">
    <property type="entry name" value="MFS_1"/>
    <property type="match status" value="1"/>
</dbReference>
<feature type="transmembrane region" description="Helical" evidence="6">
    <location>
        <begin position="197"/>
        <end position="222"/>
    </location>
</feature>
<comment type="subcellular location">
    <subcellularLocation>
        <location evidence="1">Membrane</location>
        <topology evidence="1">Multi-pass membrane protein</topology>
    </subcellularLocation>
</comment>
<dbReference type="PANTHER" id="PTHR23501:SF6">
    <property type="entry name" value="MULTIDRUG TRANSPORTER, PUTATIVE (AFU_ORTHOLOGUE AFUA_3G14560)-RELATED"/>
    <property type="match status" value="1"/>
</dbReference>
<dbReference type="PROSITE" id="PS50850">
    <property type="entry name" value="MFS"/>
    <property type="match status" value="1"/>
</dbReference>
<feature type="transmembrane region" description="Helical" evidence="6">
    <location>
        <begin position="269"/>
        <end position="291"/>
    </location>
</feature>
<feature type="transmembrane region" description="Helical" evidence="6">
    <location>
        <begin position="429"/>
        <end position="449"/>
    </location>
</feature>
<evidence type="ECO:0000259" key="7">
    <source>
        <dbReference type="PROSITE" id="PS50850"/>
    </source>
</evidence>
<evidence type="ECO:0000256" key="1">
    <source>
        <dbReference type="ARBA" id="ARBA00004141"/>
    </source>
</evidence>
<reference evidence="8 9" key="2">
    <citation type="journal article" date="2013" name="IMA Fungus">
        <title>IMA Genome-F 1: Ceratocystis fimbriata: Draft nuclear genome sequence for the plant pathogen, Ceratocystis fimbriata.</title>
        <authorList>
            <person name="Wilken P.M."/>
            <person name="Steenkamp E.T."/>
            <person name="Wingfield M.J."/>
            <person name="de Beer Z.W."/>
            <person name="Wingfield B.D."/>
        </authorList>
    </citation>
    <scope>NUCLEOTIDE SEQUENCE [LARGE SCALE GENOMIC DNA]</scope>
    <source>
        <strain evidence="8 9">CBS 114723</strain>
    </source>
</reference>
<feature type="transmembrane region" description="Helical" evidence="6">
    <location>
        <begin position="111"/>
        <end position="129"/>
    </location>
</feature>
<keyword evidence="3 6" id="KW-1133">Transmembrane helix</keyword>
<feature type="transmembrane region" description="Helical" evidence="6">
    <location>
        <begin position="170"/>
        <end position="191"/>
    </location>
</feature>
<dbReference type="STRING" id="1035309.A0A2C5XI93"/>
<feature type="transmembrane region" description="Helical" evidence="6">
    <location>
        <begin position="229"/>
        <end position="249"/>
    </location>
</feature>
<dbReference type="GO" id="GO:0015174">
    <property type="term" value="F:basic amino acid transmembrane transporter activity"/>
    <property type="evidence" value="ECO:0007669"/>
    <property type="project" value="TreeGrafter"/>
</dbReference>
<dbReference type="Gene3D" id="1.20.1250.20">
    <property type="entry name" value="MFS general substrate transporter like domains"/>
    <property type="match status" value="2"/>
</dbReference>
<dbReference type="PANTHER" id="PTHR23501">
    <property type="entry name" value="MAJOR FACILITATOR SUPERFAMILY"/>
    <property type="match status" value="1"/>
</dbReference>
<evidence type="ECO:0000313" key="9">
    <source>
        <dbReference type="Proteomes" id="UP000222788"/>
    </source>
</evidence>
<dbReference type="InterPro" id="IPR020846">
    <property type="entry name" value="MFS_dom"/>
</dbReference>
<evidence type="ECO:0000313" key="8">
    <source>
        <dbReference type="EMBL" id="PHH55534.1"/>
    </source>
</evidence>
<feature type="domain" description="Major facilitator superfamily (MFS) profile" evidence="7">
    <location>
        <begin position="76"/>
        <end position="571"/>
    </location>
</feature>
<feature type="compositionally biased region" description="Basic and acidic residues" evidence="5">
    <location>
        <begin position="28"/>
        <end position="39"/>
    </location>
</feature>
<feature type="transmembrane region" description="Helical" evidence="6">
    <location>
        <begin position="372"/>
        <end position="392"/>
    </location>
</feature>
<feature type="region of interest" description="Disordered" evidence="5">
    <location>
        <begin position="1"/>
        <end position="44"/>
    </location>
</feature>
<organism evidence="8 9">
    <name type="scientific">Ceratocystis fimbriata CBS 114723</name>
    <dbReference type="NCBI Taxonomy" id="1035309"/>
    <lineage>
        <taxon>Eukaryota</taxon>
        <taxon>Fungi</taxon>
        <taxon>Dikarya</taxon>
        <taxon>Ascomycota</taxon>
        <taxon>Pezizomycotina</taxon>
        <taxon>Sordariomycetes</taxon>
        <taxon>Hypocreomycetidae</taxon>
        <taxon>Microascales</taxon>
        <taxon>Ceratocystidaceae</taxon>
        <taxon>Ceratocystis</taxon>
    </lineage>
</organism>
<keyword evidence="4 6" id="KW-0472">Membrane</keyword>
<dbReference type="GO" id="GO:0000329">
    <property type="term" value="C:fungal-type vacuole membrane"/>
    <property type="evidence" value="ECO:0007669"/>
    <property type="project" value="TreeGrafter"/>
</dbReference>
<evidence type="ECO:0000256" key="4">
    <source>
        <dbReference type="ARBA" id="ARBA00023136"/>
    </source>
</evidence>
<feature type="transmembrane region" description="Helical" evidence="6">
    <location>
        <begin position="469"/>
        <end position="490"/>
    </location>
</feature>
<gene>
    <name evidence="8" type="primary">VBA1</name>
    <name evidence="8" type="ORF">CFIMG_001370RA</name>
</gene>
<dbReference type="InterPro" id="IPR011701">
    <property type="entry name" value="MFS"/>
</dbReference>
<evidence type="ECO:0000256" key="3">
    <source>
        <dbReference type="ARBA" id="ARBA00022989"/>
    </source>
</evidence>
<comment type="caution">
    <text evidence="8">The sequence shown here is derived from an EMBL/GenBank/DDBJ whole genome shotgun (WGS) entry which is preliminary data.</text>
</comment>
<evidence type="ECO:0000256" key="6">
    <source>
        <dbReference type="SAM" id="Phobius"/>
    </source>
</evidence>
<feature type="transmembrane region" description="Helical" evidence="6">
    <location>
        <begin position="141"/>
        <end position="163"/>
    </location>
</feature>
<dbReference type="EMBL" id="APWK03000010">
    <property type="protein sequence ID" value="PHH55534.1"/>
    <property type="molecule type" value="Genomic_DNA"/>
</dbReference>
<keyword evidence="9" id="KW-1185">Reference proteome</keyword>
<name>A0A2C5XI93_9PEZI</name>
<dbReference type="AlphaFoldDB" id="A0A2C5XI93"/>
<protein>
    <submittedName>
        <fullName evidence="8">Vacuolar basic amino acid transporter 1</fullName>
    </submittedName>
</protein>
<feature type="transmembrane region" description="Helical" evidence="6">
    <location>
        <begin position="298"/>
        <end position="313"/>
    </location>
</feature>
<keyword evidence="2 6" id="KW-0812">Transmembrane</keyword>
<dbReference type="Proteomes" id="UP000222788">
    <property type="component" value="Unassembled WGS sequence"/>
</dbReference>